<dbReference type="GeneID" id="89228086"/>
<protein>
    <recommendedName>
        <fullName evidence="3">DUF523 domain-containing protein</fullName>
    </recommendedName>
</protein>
<organism evidence="1 2">
    <name type="scientific">Methanolapillus ohkumae</name>
    <dbReference type="NCBI Taxonomy" id="3028298"/>
    <lineage>
        <taxon>Archaea</taxon>
        <taxon>Methanobacteriati</taxon>
        <taxon>Methanobacteriota</taxon>
        <taxon>Stenosarchaea group</taxon>
        <taxon>Methanomicrobia</taxon>
        <taxon>Methanosarcinales</taxon>
        <taxon>Methanosarcinaceae</taxon>
        <taxon>Methanolapillus</taxon>
    </lineage>
</organism>
<sequence>MPDIFSPQLYVVSHCLFNPAARVRGIKKPVPFDFYYDYFDSKNQSARSEFVISLPCPETILFGADRKKATKDQLDSPKYRRFCADLFLPYAEMIEQFEKDGFSILILGVSKSPSCGVCVTTTGLPEDEQDTDFEGTVMSGLGIFMEEIQKELNRRHVCYRMRE</sequence>
<evidence type="ECO:0000313" key="1">
    <source>
        <dbReference type="EMBL" id="WNY26897.1"/>
    </source>
</evidence>
<dbReference type="EMBL" id="CP131061">
    <property type="protein sequence ID" value="WNY26897.1"/>
    <property type="molecule type" value="Genomic_DNA"/>
</dbReference>
<evidence type="ECO:0008006" key="3">
    <source>
        <dbReference type="Google" id="ProtNLM"/>
    </source>
</evidence>
<gene>
    <name evidence="1" type="ORF">MsAm2_06800</name>
</gene>
<evidence type="ECO:0000313" key="2">
    <source>
        <dbReference type="Proteomes" id="UP001304970"/>
    </source>
</evidence>
<accession>A0AA96VI36</accession>
<dbReference type="AlphaFoldDB" id="A0AA96VI36"/>
<name>A0AA96VI36_9EURY</name>
<dbReference type="Proteomes" id="UP001304970">
    <property type="component" value="Chromosome"/>
</dbReference>
<proteinExistence type="predicted"/>
<dbReference type="RefSeq" id="WP_338098398.1">
    <property type="nucleotide sequence ID" value="NZ_CP131061.1"/>
</dbReference>
<keyword evidence="2" id="KW-1185">Reference proteome</keyword>
<reference evidence="1 2" key="1">
    <citation type="submission" date="2023-07" db="EMBL/GenBank/DDBJ databases">
        <title>Closed genome sequence of Methanosarcinaceae archaeon Am2.</title>
        <authorList>
            <person name="Poehlein A."/>
            <person name="Protasov E."/>
            <person name="Platt K."/>
            <person name="Reeh H."/>
            <person name="Daniel R."/>
            <person name="Brune A."/>
        </authorList>
    </citation>
    <scope>NUCLEOTIDE SEQUENCE [LARGE SCALE GENOMIC DNA]</scope>
    <source>
        <strain evidence="1 2">Am2</strain>
    </source>
</reference>